<proteinExistence type="predicted"/>
<comment type="caution">
    <text evidence="1">The sequence shown here is derived from an EMBL/GenBank/DDBJ whole genome shotgun (WGS) entry which is preliminary data.</text>
</comment>
<evidence type="ECO:0000313" key="2">
    <source>
        <dbReference type="Proteomes" id="UP000324222"/>
    </source>
</evidence>
<dbReference type="AlphaFoldDB" id="A0A5B7GHL1"/>
<gene>
    <name evidence="1" type="ORF">E2C01_049993</name>
</gene>
<dbReference type="EMBL" id="VSRR010013646">
    <property type="protein sequence ID" value="MPC56044.1"/>
    <property type="molecule type" value="Genomic_DNA"/>
</dbReference>
<dbReference type="Proteomes" id="UP000324222">
    <property type="component" value="Unassembled WGS sequence"/>
</dbReference>
<organism evidence="1 2">
    <name type="scientific">Portunus trituberculatus</name>
    <name type="common">Swimming crab</name>
    <name type="synonym">Neptunus trituberculatus</name>
    <dbReference type="NCBI Taxonomy" id="210409"/>
    <lineage>
        <taxon>Eukaryota</taxon>
        <taxon>Metazoa</taxon>
        <taxon>Ecdysozoa</taxon>
        <taxon>Arthropoda</taxon>
        <taxon>Crustacea</taxon>
        <taxon>Multicrustacea</taxon>
        <taxon>Malacostraca</taxon>
        <taxon>Eumalacostraca</taxon>
        <taxon>Eucarida</taxon>
        <taxon>Decapoda</taxon>
        <taxon>Pleocyemata</taxon>
        <taxon>Brachyura</taxon>
        <taxon>Eubrachyura</taxon>
        <taxon>Portunoidea</taxon>
        <taxon>Portunidae</taxon>
        <taxon>Portuninae</taxon>
        <taxon>Portunus</taxon>
    </lineage>
</organism>
<reference evidence="1 2" key="1">
    <citation type="submission" date="2019-05" db="EMBL/GenBank/DDBJ databases">
        <title>Another draft genome of Portunus trituberculatus and its Hox gene families provides insights of decapod evolution.</title>
        <authorList>
            <person name="Jeong J.-H."/>
            <person name="Song I."/>
            <person name="Kim S."/>
            <person name="Choi T."/>
            <person name="Kim D."/>
            <person name="Ryu S."/>
            <person name="Kim W."/>
        </authorList>
    </citation>
    <scope>NUCLEOTIDE SEQUENCE [LARGE SCALE GENOMIC DNA]</scope>
    <source>
        <tissue evidence="1">Muscle</tissue>
    </source>
</reference>
<keyword evidence="2" id="KW-1185">Reference proteome</keyword>
<sequence length="118" mass="13480">MSPARTLLIYRLEETHMHQHLWMPDGPPPDVVGWCHYEAPLHHHSHGPSLTWCSPPTPQRPASLTLKPLVSFTSHATPHRTQLGYTARRIGVPDPHARTPALFFADNTRLLQVLNWYL</sequence>
<evidence type="ECO:0000313" key="1">
    <source>
        <dbReference type="EMBL" id="MPC56044.1"/>
    </source>
</evidence>
<protein>
    <submittedName>
        <fullName evidence="1">Uncharacterized protein</fullName>
    </submittedName>
</protein>
<name>A0A5B7GHL1_PORTR</name>
<accession>A0A5B7GHL1</accession>